<keyword evidence="7" id="KW-0540">Nuclease</keyword>
<gene>
    <name evidence="7" type="primary">mutS2</name>
    <name evidence="7" type="synonym">rqcU</name>
    <name evidence="10" type="ORF">HMPREF1039_0355</name>
</gene>
<dbReference type="SUPFAM" id="SSF48334">
    <property type="entry name" value="DNA repair protein MutS, domain III"/>
    <property type="match status" value="1"/>
</dbReference>
<keyword evidence="11" id="KW-1185">Reference proteome</keyword>
<comment type="function">
    <text evidence="7">Endonuclease that is involved in the suppression of homologous recombination and thus may have a key role in the control of bacterial genetic diversity.</text>
</comment>
<comment type="function">
    <text evidence="7">Acts as a ribosome collision sensor, splitting the ribosome into its 2 subunits. Detects stalled/collided 70S ribosomes which it binds and splits by an ATP-hydrolysis driven conformational change. Acts upstream of the ribosome quality control system (RQC), a ribosome-associated complex that mediates the extraction of incompletely synthesized nascent chains from stalled ribosomes and their subsequent degradation. Probably generates substrates for RQC.</text>
</comment>
<evidence type="ECO:0000256" key="3">
    <source>
        <dbReference type="ARBA" id="ARBA00022801"/>
    </source>
</evidence>
<evidence type="ECO:0000313" key="10">
    <source>
        <dbReference type="EMBL" id="EGL39941.1"/>
    </source>
</evidence>
<dbReference type="EMBL" id="AFIJ01000032">
    <property type="protein sequence ID" value="EGL39941.1"/>
    <property type="molecule type" value="Genomic_DNA"/>
</dbReference>
<dbReference type="PANTHER" id="PTHR48466:SF2">
    <property type="entry name" value="OS10G0509000 PROTEIN"/>
    <property type="match status" value="1"/>
</dbReference>
<dbReference type="RefSeq" id="WP_007391313.1">
    <property type="nucleotide sequence ID" value="NZ_AFIJ01000032.1"/>
</dbReference>
<keyword evidence="8" id="KW-0175">Coiled coil</keyword>
<dbReference type="Gene3D" id="3.30.1370.110">
    <property type="match status" value="1"/>
</dbReference>
<keyword evidence="6 7" id="KW-0238">DNA-binding</keyword>
<protein>
    <recommendedName>
        <fullName evidence="7">Endonuclease MutS2</fullName>
        <ecNumber evidence="7">3.1.-.-</ecNumber>
    </recommendedName>
    <alternativeName>
        <fullName evidence="7">Ribosome-associated protein quality control-upstream factor</fullName>
        <shortName evidence="7">RQC-upstream factor</shortName>
        <shortName evidence="7">RqcU</shortName>
        <ecNumber evidence="7">3.6.4.-</ecNumber>
    </alternativeName>
</protein>
<dbReference type="SMART" id="SM00463">
    <property type="entry name" value="SMR"/>
    <property type="match status" value="1"/>
</dbReference>
<keyword evidence="2 7" id="KW-0547">Nucleotide-binding</keyword>
<dbReference type="SMART" id="SM00534">
    <property type="entry name" value="MUTSac"/>
    <property type="match status" value="1"/>
</dbReference>
<comment type="subunit">
    <text evidence="7">Homodimer. Binds to stalled ribosomes, contacting rRNA.</text>
</comment>
<evidence type="ECO:0000256" key="5">
    <source>
        <dbReference type="ARBA" id="ARBA00022884"/>
    </source>
</evidence>
<dbReference type="Pfam" id="PF01713">
    <property type="entry name" value="Smr"/>
    <property type="match status" value="1"/>
</dbReference>
<dbReference type="InterPro" id="IPR036187">
    <property type="entry name" value="DNA_mismatch_repair_MutS_sf"/>
</dbReference>
<dbReference type="PIRSF" id="PIRSF005814">
    <property type="entry name" value="MutS_YshD"/>
    <property type="match status" value="1"/>
</dbReference>
<dbReference type="NCBIfam" id="TIGR01069">
    <property type="entry name" value="mutS2"/>
    <property type="match status" value="1"/>
</dbReference>
<organism evidence="10 11">
    <name type="scientific">Megasphaera lornae</name>
    <dbReference type="NCBI Taxonomy" id="1000568"/>
    <lineage>
        <taxon>Bacteria</taxon>
        <taxon>Bacillati</taxon>
        <taxon>Bacillota</taxon>
        <taxon>Negativicutes</taxon>
        <taxon>Veillonellales</taxon>
        <taxon>Veillonellaceae</taxon>
        <taxon>Megasphaera</taxon>
    </lineage>
</organism>
<dbReference type="PROSITE" id="PS50828">
    <property type="entry name" value="SMR"/>
    <property type="match status" value="1"/>
</dbReference>
<evidence type="ECO:0000256" key="6">
    <source>
        <dbReference type="ARBA" id="ARBA00023125"/>
    </source>
</evidence>
<keyword evidence="1 7" id="KW-0699">rRNA-binding</keyword>
<dbReference type="SUPFAM" id="SSF52540">
    <property type="entry name" value="P-loop containing nucleoside triphosphate hydrolases"/>
    <property type="match status" value="1"/>
</dbReference>
<evidence type="ECO:0000256" key="4">
    <source>
        <dbReference type="ARBA" id="ARBA00022840"/>
    </source>
</evidence>
<keyword evidence="7" id="KW-0255">Endonuclease</keyword>
<proteinExistence type="inferred from homology"/>
<dbReference type="EC" id="3.1.-.-" evidence="7"/>
<evidence type="ECO:0000256" key="7">
    <source>
        <dbReference type="HAMAP-Rule" id="MF_00092"/>
    </source>
</evidence>
<evidence type="ECO:0000256" key="1">
    <source>
        <dbReference type="ARBA" id="ARBA00022730"/>
    </source>
</evidence>
<keyword evidence="3 7" id="KW-0378">Hydrolase</keyword>
<dbReference type="InterPro" id="IPR005747">
    <property type="entry name" value="MutS2"/>
</dbReference>
<dbReference type="SMART" id="SM00533">
    <property type="entry name" value="MUTSd"/>
    <property type="match status" value="1"/>
</dbReference>
<evidence type="ECO:0000259" key="9">
    <source>
        <dbReference type="PROSITE" id="PS50828"/>
    </source>
</evidence>
<sequence>MNTRNMRILGFSQIKQQLVRLAPSSLSKEIARRLRPSPIQEEVIRRLQDTEEAVQYRLQEGPIDYGRLTDIRPALAKAARNIVPEKAECIAIWHNIQAYMIIKEKLAVPDTPYVQLSKRAASIADFTALQKNFSRVFDEDLQIRDTASPELFRLRTRIATLENRTKRMITEILQHKEYQKYFQEQLFTVRNNRYVIPIKQEYRRAFPGIVHDTSASGLTLYVEPLAMVDGNNELQTVRMGEEKELERIFARLTEAIKAQDEALLLATRAAGQVEFCFAKAALAEKMAAIRPRMGEAGVIRLIQARHPLLSPDKVVPNTLRLGDEYRVLLITGSNTGGKTVAMKTLGLQVLMHQAGLFIPAAAESVLAVFREVFSDIGDEQDLSQNLSTFSGHIKQLVYILRHCREKDLVLIDELGSGTDPTEGSAIAIAILDALKTRGADVMVTTHYNDLKNYAYETAGVENAHVEFDDKTLQPTYKLRIGTAGSSHAFSISARLGMPAEVLQFAEKIRKQTSHVDMEHILAKLNRQEKDLELREIETAQRLREITRQQAVLQREREEAAKERSLLLTAARQDAREAKRKLRIESEQIIKQLKQSKKKSAPEELAAVIQRTRQNIRDLSLPGSNEGGRVPVKSEELQNGDIVFVNSLQEAGKVVSVQGKNITAVVGTLTVRVKAKDVSLPTAAEIQEEKRREQKQTLQTATHTCKPVTRIATEVNVIGKTYADALPDIERFLDQALGAGFSPVKIIHGKGSGALRRQIHGYLADLPFVKEFKTAEEGEGGGAGVTLVYFK</sequence>
<keyword evidence="5 7" id="KW-0694">RNA-binding</keyword>
<evidence type="ECO:0000256" key="2">
    <source>
        <dbReference type="ARBA" id="ARBA00022741"/>
    </source>
</evidence>
<dbReference type="Pfam" id="PF00488">
    <property type="entry name" value="MutS_V"/>
    <property type="match status" value="1"/>
</dbReference>
<dbReference type="InterPro" id="IPR036063">
    <property type="entry name" value="Smr_dom_sf"/>
</dbReference>
<accession>A0ABN0CZN5</accession>
<dbReference type="InterPro" id="IPR045076">
    <property type="entry name" value="MutS"/>
</dbReference>
<dbReference type="Proteomes" id="UP000004018">
    <property type="component" value="Unassembled WGS sequence"/>
</dbReference>
<dbReference type="InterPro" id="IPR007696">
    <property type="entry name" value="DNA_mismatch_repair_MutS_core"/>
</dbReference>
<dbReference type="InterPro" id="IPR027417">
    <property type="entry name" value="P-loop_NTPase"/>
</dbReference>
<dbReference type="PANTHER" id="PTHR48466">
    <property type="entry name" value="OS10G0509000 PROTEIN-RELATED"/>
    <property type="match status" value="1"/>
</dbReference>
<feature type="domain" description="Smr" evidence="9">
    <location>
        <begin position="714"/>
        <end position="790"/>
    </location>
</feature>
<dbReference type="SUPFAM" id="SSF160443">
    <property type="entry name" value="SMR domain-like"/>
    <property type="match status" value="1"/>
</dbReference>
<evidence type="ECO:0000256" key="8">
    <source>
        <dbReference type="SAM" id="Coils"/>
    </source>
</evidence>
<evidence type="ECO:0000313" key="11">
    <source>
        <dbReference type="Proteomes" id="UP000004018"/>
    </source>
</evidence>
<feature type="coiled-coil region" evidence="8">
    <location>
        <begin position="542"/>
        <end position="598"/>
    </location>
</feature>
<dbReference type="InterPro" id="IPR002625">
    <property type="entry name" value="Smr_dom"/>
</dbReference>
<dbReference type="HAMAP" id="MF_00092">
    <property type="entry name" value="MutS2"/>
    <property type="match status" value="1"/>
</dbReference>
<dbReference type="EC" id="3.6.4.-" evidence="7"/>
<dbReference type="InterPro" id="IPR000432">
    <property type="entry name" value="DNA_mismatch_repair_MutS_C"/>
</dbReference>
<dbReference type="Gene3D" id="3.40.50.300">
    <property type="entry name" value="P-loop containing nucleotide triphosphate hydrolases"/>
    <property type="match status" value="1"/>
</dbReference>
<feature type="binding site" evidence="7">
    <location>
        <begin position="332"/>
        <end position="339"/>
    </location>
    <ligand>
        <name>ATP</name>
        <dbReference type="ChEBI" id="CHEBI:30616"/>
    </ligand>
</feature>
<keyword evidence="4 7" id="KW-0067">ATP-binding</keyword>
<comment type="caution">
    <text evidence="10">The sequence shown here is derived from an EMBL/GenBank/DDBJ whole genome shotgun (WGS) entry which is preliminary data.</text>
</comment>
<name>A0ABN0CZN5_9FIRM</name>
<reference evidence="10 11" key="1">
    <citation type="submission" date="2011-04" db="EMBL/GenBank/DDBJ databases">
        <authorList>
            <person name="Harkins D.M."/>
            <person name="Madupu R."/>
            <person name="Durkin A.S."/>
            <person name="Torralba M."/>
            <person name="Methe B."/>
            <person name="Sutton G.G."/>
            <person name="Nelson K.E."/>
        </authorList>
    </citation>
    <scope>NUCLEOTIDE SEQUENCE [LARGE SCALE GENOMIC DNA]</scope>
    <source>
        <strain evidence="10 11">UPII 199-6</strain>
    </source>
</reference>
<comment type="similarity">
    <text evidence="7">Belongs to the DNA mismatch repair MutS family. MutS2 subfamily.</text>
</comment>